<reference evidence="1 2" key="1">
    <citation type="submission" date="2015-06" db="EMBL/GenBank/DDBJ databases">
        <title>Genome sequence of Mycobacterium conceptionense strain MLE.</title>
        <authorList>
            <person name="Greninger A.L."/>
            <person name="Cunningham G."/>
            <person name="Chiu C.Y."/>
            <person name="Miller S."/>
        </authorList>
    </citation>
    <scope>NUCLEOTIDE SEQUENCE [LARGE SCALE GENOMIC DNA]</scope>
    <source>
        <strain evidence="1 2">MLE</strain>
    </source>
</reference>
<accession>A0A0J8TWU8</accession>
<sequence>MTSLTETQRDALLEDLDKGTNLFGPLSFSIRSRLCAAVNHPSQDTWDDAHGIILDGSSFTTLWQAVLEHTDYNVRSKPSDGVWPALPTRDQILDGLHSALHGED</sequence>
<name>A0A0J8TWU8_9MYCO</name>
<proteinExistence type="predicted"/>
<dbReference type="EMBL" id="LFOD01000085">
    <property type="protein sequence ID" value="KMV13617.1"/>
    <property type="molecule type" value="Genomic_DNA"/>
</dbReference>
<evidence type="ECO:0000313" key="2">
    <source>
        <dbReference type="Proteomes" id="UP000037594"/>
    </source>
</evidence>
<dbReference type="RefSeq" id="WP_048896608.1">
    <property type="nucleotide sequence ID" value="NZ_LFOD01000085.1"/>
</dbReference>
<dbReference type="AlphaFoldDB" id="A0A0J8TWU8"/>
<dbReference type="OrthoDB" id="5198624at2"/>
<protein>
    <submittedName>
        <fullName evidence="1">Uncharacterized protein</fullName>
    </submittedName>
</protein>
<dbReference type="Proteomes" id="UP000037594">
    <property type="component" value="Unassembled WGS sequence"/>
</dbReference>
<comment type="caution">
    <text evidence="1">The sequence shown here is derived from an EMBL/GenBank/DDBJ whole genome shotgun (WGS) entry which is preliminary data.</text>
</comment>
<dbReference type="PATRIC" id="fig|451644.5.peg.7044"/>
<gene>
    <name evidence="1" type="ORF">ACT17_34255</name>
</gene>
<organism evidence="1 2">
    <name type="scientific">Mycolicibacterium conceptionense</name>
    <dbReference type="NCBI Taxonomy" id="451644"/>
    <lineage>
        <taxon>Bacteria</taxon>
        <taxon>Bacillati</taxon>
        <taxon>Actinomycetota</taxon>
        <taxon>Actinomycetes</taxon>
        <taxon>Mycobacteriales</taxon>
        <taxon>Mycobacteriaceae</taxon>
        <taxon>Mycolicibacterium</taxon>
    </lineage>
</organism>
<evidence type="ECO:0000313" key="1">
    <source>
        <dbReference type="EMBL" id="KMV13617.1"/>
    </source>
</evidence>